<dbReference type="GeneID" id="27329908"/>
<name>A0A0D2A0R0_9EURO</name>
<dbReference type="InterPro" id="IPR050987">
    <property type="entry name" value="AtrR-like"/>
</dbReference>
<dbReference type="GO" id="GO:0003677">
    <property type="term" value="F:DNA binding"/>
    <property type="evidence" value="ECO:0007669"/>
    <property type="project" value="InterPro"/>
</dbReference>
<feature type="region of interest" description="Disordered" evidence="3">
    <location>
        <begin position="1"/>
        <end position="23"/>
    </location>
</feature>
<keyword evidence="1" id="KW-0539">Nucleus</keyword>
<evidence type="ECO:0000259" key="5">
    <source>
        <dbReference type="SMART" id="SM00906"/>
    </source>
</evidence>
<keyword evidence="4" id="KW-0812">Transmembrane</keyword>
<feature type="region of interest" description="Disordered" evidence="3">
    <location>
        <begin position="571"/>
        <end position="599"/>
    </location>
</feature>
<dbReference type="CDD" id="cd12148">
    <property type="entry name" value="fungal_TF_MHR"/>
    <property type="match status" value="1"/>
</dbReference>
<evidence type="ECO:0000256" key="2">
    <source>
        <dbReference type="SAM" id="Coils"/>
    </source>
</evidence>
<dbReference type="HOGENOM" id="CLU_011099_5_1_1"/>
<dbReference type="GO" id="GO:0003700">
    <property type="term" value="F:DNA-binding transcription factor activity"/>
    <property type="evidence" value="ECO:0007669"/>
    <property type="project" value="InterPro"/>
</dbReference>
<feature type="transmembrane region" description="Helical" evidence="4">
    <location>
        <begin position="409"/>
        <end position="431"/>
    </location>
</feature>
<feature type="domain" description="Xylanolytic transcriptional activator regulatory" evidence="5">
    <location>
        <begin position="254"/>
        <end position="327"/>
    </location>
</feature>
<feature type="coiled-coil region" evidence="2">
    <location>
        <begin position="23"/>
        <end position="50"/>
    </location>
</feature>
<dbReference type="OrthoDB" id="2123952at2759"/>
<evidence type="ECO:0000313" key="6">
    <source>
        <dbReference type="EMBL" id="KIW18537.1"/>
    </source>
</evidence>
<evidence type="ECO:0000256" key="1">
    <source>
        <dbReference type="ARBA" id="ARBA00023242"/>
    </source>
</evidence>
<dbReference type="AlphaFoldDB" id="A0A0D2A0R0"/>
<dbReference type="PANTHER" id="PTHR46910:SF25">
    <property type="entry name" value="ABC-TRANSPORTER-REGULATING TRANSCRIPTION FACTOR"/>
    <property type="match status" value="1"/>
</dbReference>
<keyword evidence="4" id="KW-0472">Membrane</keyword>
<keyword evidence="7" id="KW-1185">Reference proteome</keyword>
<evidence type="ECO:0000313" key="7">
    <source>
        <dbReference type="Proteomes" id="UP000053328"/>
    </source>
</evidence>
<dbReference type="Proteomes" id="UP000053328">
    <property type="component" value="Unassembled WGS sequence"/>
</dbReference>
<evidence type="ECO:0000256" key="3">
    <source>
        <dbReference type="SAM" id="MobiDB-lite"/>
    </source>
</evidence>
<dbReference type="RefSeq" id="XP_016238753.1">
    <property type="nucleotide sequence ID" value="XM_016377183.1"/>
</dbReference>
<keyword evidence="4" id="KW-1133">Transmembrane helix</keyword>
<protein>
    <recommendedName>
        <fullName evidence="5">Xylanolytic transcriptional activator regulatory domain-containing protein</fullName>
    </recommendedName>
</protein>
<keyword evidence="2" id="KW-0175">Coiled coil</keyword>
<gene>
    <name evidence="6" type="ORF">PV08_02825</name>
</gene>
<dbReference type="GO" id="GO:0006351">
    <property type="term" value="P:DNA-templated transcription"/>
    <property type="evidence" value="ECO:0007669"/>
    <property type="project" value="InterPro"/>
</dbReference>
<sequence length="670" mass="75395">MGSAETRRIKQSTSSAWVSPERVNHTNDRIDNVESRLNQMELRMDQFIKGMSSKDTSTAAYQHHEPPQVSLPEEYHPDQYILDFDHINLDQVNQLLSQQQSSLPPSSEQIISSDYDLAADEPVPIVDSSYPSLPPLTTIQPAIEVYFAHQNSLIPLFSQSTFLRMLQDYYSFNSRYPRTAWAAINVVLALAARLPASPSNDLDLGPGDSQVAKNVNNALSVLAELVTGEVELLGLQVIIGLVIIFNALKDSRPAVVLIGMAVRLAHRLRLHIREGQDSLSVDEMLQRSRVFWITYIFDKDICLRHHTPSVQADGAIDVDLPSEHPPDDVGIVHTTDGRTSVNFFRLRVRLAYIQGRVYDLLFATQATKITPQERRARIAFLHNQLEQWRRTVPPELQANVVVNHVNRAALLWLCMMHFSYLGCLVMIHGIWSFDAEWRSRLTTRHDNIDVSIAANGQNSNLTTPTPPPLPRGWRNCVLMSRNCMVMISKMSLSDCSVWANGCAYFSALLILEANVFESPLDENVDSDLQLTGSAVGILNRMSEASTLMAMKRMNVVASELDRRARQVVHEARQNARAPRVRSDPRYQTPKMPLSSQTSPAQLQWDWANSGVEAWPGMDFSLKENTISLPSIDMFDIALGLGPFGEWNNVQMDNLFDTDHFAELTALLEPM</sequence>
<organism evidence="6 7">
    <name type="scientific">Exophiala spinifera</name>
    <dbReference type="NCBI Taxonomy" id="91928"/>
    <lineage>
        <taxon>Eukaryota</taxon>
        <taxon>Fungi</taxon>
        <taxon>Dikarya</taxon>
        <taxon>Ascomycota</taxon>
        <taxon>Pezizomycotina</taxon>
        <taxon>Eurotiomycetes</taxon>
        <taxon>Chaetothyriomycetidae</taxon>
        <taxon>Chaetothyriales</taxon>
        <taxon>Herpotrichiellaceae</taxon>
        <taxon>Exophiala</taxon>
    </lineage>
</organism>
<dbReference type="Pfam" id="PF04082">
    <property type="entry name" value="Fungal_trans"/>
    <property type="match status" value="1"/>
</dbReference>
<evidence type="ECO:0000256" key="4">
    <source>
        <dbReference type="SAM" id="Phobius"/>
    </source>
</evidence>
<dbReference type="PANTHER" id="PTHR46910">
    <property type="entry name" value="TRANSCRIPTION FACTOR PDR1"/>
    <property type="match status" value="1"/>
</dbReference>
<reference evidence="6 7" key="1">
    <citation type="submission" date="2015-01" db="EMBL/GenBank/DDBJ databases">
        <title>The Genome Sequence of Exophiala spinifera CBS89968.</title>
        <authorList>
            <consortium name="The Broad Institute Genomics Platform"/>
            <person name="Cuomo C."/>
            <person name="de Hoog S."/>
            <person name="Gorbushina A."/>
            <person name="Stielow B."/>
            <person name="Teixiera M."/>
            <person name="Abouelleil A."/>
            <person name="Chapman S.B."/>
            <person name="Priest M."/>
            <person name="Young S.K."/>
            <person name="Wortman J."/>
            <person name="Nusbaum C."/>
            <person name="Birren B."/>
        </authorList>
    </citation>
    <scope>NUCLEOTIDE SEQUENCE [LARGE SCALE GENOMIC DNA]</scope>
    <source>
        <strain evidence="6 7">CBS 89968</strain>
    </source>
</reference>
<dbReference type="VEuPathDB" id="FungiDB:PV08_02825"/>
<dbReference type="SMART" id="SM00906">
    <property type="entry name" value="Fungal_trans"/>
    <property type="match status" value="1"/>
</dbReference>
<dbReference type="InterPro" id="IPR007219">
    <property type="entry name" value="XnlR_reg_dom"/>
</dbReference>
<proteinExistence type="predicted"/>
<dbReference type="EMBL" id="KN847493">
    <property type="protein sequence ID" value="KIW18537.1"/>
    <property type="molecule type" value="Genomic_DNA"/>
</dbReference>
<dbReference type="GO" id="GO:0008270">
    <property type="term" value="F:zinc ion binding"/>
    <property type="evidence" value="ECO:0007669"/>
    <property type="project" value="InterPro"/>
</dbReference>
<accession>A0A0D2A0R0</accession>
<dbReference type="STRING" id="91928.A0A0D2A0R0"/>